<name>A0A8S5PTQ2_9CAUD</name>
<dbReference type="InterPro" id="IPR050090">
    <property type="entry name" value="Tyrosine_recombinase_XerCD"/>
</dbReference>
<evidence type="ECO:0000259" key="11">
    <source>
        <dbReference type="PROSITE" id="PS51900"/>
    </source>
</evidence>
<feature type="domain" description="Core-binding (CB)" evidence="11">
    <location>
        <begin position="64"/>
        <end position="145"/>
    </location>
</feature>
<evidence type="ECO:0000256" key="5">
    <source>
        <dbReference type="ARBA" id="ARBA00022908"/>
    </source>
</evidence>
<dbReference type="PROSITE" id="PS51900">
    <property type="entry name" value="CB"/>
    <property type="match status" value="1"/>
</dbReference>
<dbReference type="GO" id="GO:0016787">
    <property type="term" value="F:hydrolase activity"/>
    <property type="evidence" value="ECO:0007669"/>
    <property type="project" value="UniProtKB-KW"/>
</dbReference>
<keyword evidence="4" id="KW-0378">Hydrolase</keyword>
<keyword evidence="3" id="KW-0808">Transferase</keyword>
<dbReference type="GO" id="GO:0016740">
    <property type="term" value="F:transferase activity"/>
    <property type="evidence" value="ECO:0007669"/>
    <property type="project" value="UniProtKB-KW"/>
</dbReference>
<evidence type="ECO:0000256" key="3">
    <source>
        <dbReference type="ARBA" id="ARBA00022679"/>
    </source>
</evidence>
<proteinExistence type="inferred from homology"/>
<evidence type="ECO:0000259" key="10">
    <source>
        <dbReference type="PROSITE" id="PS51898"/>
    </source>
</evidence>
<dbReference type="PROSITE" id="PS51898">
    <property type="entry name" value="TYR_RECOMBINASE"/>
    <property type="match status" value="1"/>
</dbReference>
<feature type="domain" description="Tyr recombinase" evidence="10">
    <location>
        <begin position="167"/>
        <end position="339"/>
    </location>
</feature>
<dbReference type="CDD" id="cd01189">
    <property type="entry name" value="INT_ICEBs1_C_like"/>
    <property type="match status" value="1"/>
</dbReference>
<dbReference type="EMBL" id="BK015503">
    <property type="protein sequence ID" value="DAE10104.1"/>
    <property type="molecule type" value="Genomic_DNA"/>
</dbReference>
<dbReference type="GO" id="GO:0003677">
    <property type="term" value="F:DNA binding"/>
    <property type="evidence" value="ECO:0007669"/>
    <property type="project" value="UniProtKB-UniRule"/>
</dbReference>
<evidence type="ECO:0000256" key="7">
    <source>
        <dbReference type="ARBA" id="ARBA00023172"/>
    </source>
</evidence>
<evidence type="ECO:0000256" key="1">
    <source>
        <dbReference type="ARBA" id="ARBA00008857"/>
    </source>
</evidence>
<dbReference type="InterPro" id="IPR011010">
    <property type="entry name" value="DNA_brk_join_enz"/>
</dbReference>
<dbReference type="PANTHER" id="PTHR30349">
    <property type="entry name" value="PHAGE INTEGRASE-RELATED"/>
    <property type="match status" value="1"/>
</dbReference>
<dbReference type="GO" id="GO:0075713">
    <property type="term" value="P:establishment of integrated proviral latency"/>
    <property type="evidence" value="ECO:0007669"/>
    <property type="project" value="UniProtKB-KW"/>
</dbReference>
<comment type="similarity">
    <text evidence="1">Belongs to the 'phage' integrase family.</text>
</comment>
<evidence type="ECO:0000256" key="8">
    <source>
        <dbReference type="ARBA" id="ARBA00023195"/>
    </source>
</evidence>
<dbReference type="InterPro" id="IPR044068">
    <property type="entry name" value="CB"/>
</dbReference>
<dbReference type="Pfam" id="PF00589">
    <property type="entry name" value="Phage_integrase"/>
    <property type="match status" value="1"/>
</dbReference>
<accession>A0A8S5PTQ2</accession>
<dbReference type="SUPFAM" id="SSF56349">
    <property type="entry name" value="DNA breaking-rejoining enzymes"/>
    <property type="match status" value="1"/>
</dbReference>
<dbReference type="GO" id="GO:0006310">
    <property type="term" value="P:DNA recombination"/>
    <property type="evidence" value="ECO:0007669"/>
    <property type="project" value="UniProtKB-KW"/>
</dbReference>
<keyword evidence="5" id="KW-0229">DNA integration</keyword>
<evidence type="ECO:0000256" key="6">
    <source>
        <dbReference type="ARBA" id="ARBA00023125"/>
    </source>
</evidence>
<dbReference type="GO" id="GO:0044826">
    <property type="term" value="P:viral genome integration into host DNA"/>
    <property type="evidence" value="ECO:0007669"/>
    <property type="project" value="UniProtKB-KW"/>
</dbReference>
<keyword evidence="6 9" id="KW-0238">DNA-binding</keyword>
<organism evidence="12">
    <name type="scientific">Siphoviridae sp. ctGuJ10</name>
    <dbReference type="NCBI Taxonomy" id="2825418"/>
    <lineage>
        <taxon>Viruses</taxon>
        <taxon>Duplodnaviria</taxon>
        <taxon>Heunggongvirae</taxon>
        <taxon>Uroviricota</taxon>
        <taxon>Caudoviricetes</taxon>
    </lineage>
</organism>
<reference evidence="12" key="1">
    <citation type="journal article" date="2021" name="Proc. Natl. Acad. Sci. U.S.A.">
        <title>A Catalog of Tens of Thousands of Viruses from Human Metagenomes Reveals Hidden Associations with Chronic Diseases.</title>
        <authorList>
            <person name="Tisza M.J."/>
            <person name="Buck C.B."/>
        </authorList>
    </citation>
    <scope>NUCLEOTIDE SEQUENCE</scope>
    <source>
        <strain evidence="12">CtGuJ10</strain>
    </source>
</reference>
<keyword evidence="7" id="KW-0233">DNA recombination</keyword>
<dbReference type="Gene3D" id="1.10.150.130">
    <property type="match status" value="1"/>
</dbReference>
<keyword evidence="8" id="KW-1160">Virus entry into host cell</keyword>
<evidence type="ECO:0000256" key="9">
    <source>
        <dbReference type="PROSITE-ProRule" id="PRU01248"/>
    </source>
</evidence>
<dbReference type="GO" id="GO:0015074">
    <property type="term" value="P:DNA integration"/>
    <property type="evidence" value="ECO:0007669"/>
    <property type="project" value="UniProtKB-KW"/>
</dbReference>
<dbReference type="InterPro" id="IPR013762">
    <property type="entry name" value="Integrase-like_cat_sf"/>
</dbReference>
<keyword evidence="8" id="KW-1179">Viral genome integration</keyword>
<evidence type="ECO:0000256" key="2">
    <source>
        <dbReference type="ARBA" id="ARBA00016082"/>
    </source>
</evidence>
<dbReference type="Gene3D" id="1.10.443.10">
    <property type="entry name" value="Intergrase catalytic core"/>
    <property type="match status" value="1"/>
</dbReference>
<evidence type="ECO:0000256" key="4">
    <source>
        <dbReference type="ARBA" id="ARBA00022801"/>
    </source>
</evidence>
<dbReference type="InterPro" id="IPR002104">
    <property type="entry name" value="Integrase_catalytic"/>
</dbReference>
<evidence type="ECO:0000313" key="12">
    <source>
        <dbReference type="EMBL" id="DAE10104.1"/>
    </source>
</evidence>
<sequence length="342" mass="40011">MPKDYKVKTLKNGEKRYIFDVSLGYKSDGTRIRTTVISKTIEEGRIKVSNLRVKNKKISSNKSLLFKEAYALYLEDCRDCKMAETTLYNKETIYYKDLTQFLDTKLSKIKESDVVFWKNNLKKHLKDTTVGTRESNLRSFFNWCVRKKLIDSSPFDDVTRTSSKSDSEIVFWTEDEFKEFINYVTYDEHKLIFTTLFYTGLRKSELFGLKYSDVIGNELHLSETVKRTGSKYIIGQNFKNKNSKRIVPKPSWLDFGEGEGYIFSPKIYSHINRDLDIWIKKAGVKRITIHGIRHSYVAMLIAKGVNIYTISKMVGHESIKTTLDTYGHLYPNEREEIIKLFD</sequence>
<dbReference type="PANTHER" id="PTHR30349:SF64">
    <property type="entry name" value="PROPHAGE INTEGRASE INTD-RELATED"/>
    <property type="match status" value="1"/>
</dbReference>
<protein>
    <recommendedName>
        <fullName evidence="2">Integrase</fullName>
    </recommendedName>
</protein>
<dbReference type="InterPro" id="IPR010998">
    <property type="entry name" value="Integrase_recombinase_N"/>
</dbReference>